<evidence type="ECO:0000313" key="8">
    <source>
        <dbReference type="EMBL" id="CAK9101462.1"/>
    </source>
</evidence>
<dbReference type="PANTHER" id="PTHR10037:SF62">
    <property type="entry name" value="SODIUM CHANNEL PROTEIN 60E"/>
    <property type="match status" value="1"/>
</dbReference>
<organism evidence="8 9">
    <name type="scientific">Durusdinium trenchii</name>
    <dbReference type="NCBI Taxonomy" id="1381693"/>
    <lineage>
        <taxon>Eukaryota</taxon>
        <taxon>Sar</taxon>
        <taxon>Alveolata</taxon>
        <taxon>Dinophyceae</taxon>
        <taxon>Suessiales</taxon>
        <taxon>Symbiodiniaceae</taxon>
        <taxon>Durusdinium</taxon>
    </lineage>
</organism>
<dbReference type="Gene3D" id="1.20.120.350">
    <property type="entry name" value="Voltage-gated potassium channels. Chain C"/>
    <property type="match status" value="1"/>
</dbReference>
<dbReference type="InterPro" id="IPR043203">
    <property type="entry name" value="VGCC_Ca_Na"/>
</dbReference>
<feature type="transmembrane region" description="Helical" evidence="6">
    <location>
        <begin position="1187"/>
        <end position="1206"/>
    </location>
</feature>
<dbReference type="SUPFAM" id="SSF81296">
    <property type="entry name" value="E set domains"/>
    <property type="match status" value="1"/>
</dbReference>
<comment type="subcellular location">
    <subcellularLocation>
        <location evidence="1">Membrane</location>
        <topology evidence="1">Multi-pass membrane protein</topology>
    </subcellularLocation>
</comment>
<dbReference type="SMART" id="SM00429">
    <property type="entry name" value="IPT"/>
    <property type="match status" value="2"/>
</dbReference>
<protein>
    <recommendedName>
        <fullName evidence="7">IPT/TIG domain-containing protein</fullName>
    </recommendedName>
</protein>
<evidence type="ECO:0000256" key="1">
    <source>
        <dbReference type="ARBA" id="ARBA00004141"/>
    </source>
</evidence>
<evidence type="ECO:0000313" key="9">
    <source>
        <dbReference type="Proteomes" id="UP001642484"/>
    </source>
</evidence>
<gene>
    <name evidence="8" type="ORF">CCMP2556_LOCUS47836</name>
</gene>
<dbReference type="InterPro" id="IPR005821">
    <property type="entry name" value="Ion_trans_dom"/>
</dbReference>
<dbReference type="InterPro" id="IPR002909">
    <property type="entry name" value="IPT_dom"/>
</dbReference>
<dbReference type="Pfam" id="PF00520">
    <property type="entry name" value="Ion_trans"/>
    <property type="match status" value="1"/>
</dbReference>
<keyword evidence="9" id="KW-1185">Reference proteome</keyword>
<evidence type="ECO:0000256" key="4">
    <source>
        <dbReference type="ARBA" id="ARBA00023136"/>
    </source>
</evidence>
<feature type="transmembrane region" description="Helical" evidence="6">
    <location>
        <begin position="1255"/>
        <end position="1278"/>
    </location>
</feature>
<dbReference type="Proteomes" id="UP001642484">
    <property type="component" value="Unassembled WGS sequence"/>
</dbReference>
<dbReference type="PANTHER" id="PTHR10037">
    <property type="entry name" value="VOLTAGE-GATED CATION CHANNEL CALCIUM AND SODIUM"/>
    <property type="match status" value="1"/>
</dbReference>
<proteinExistence type="predicted"/>
<reference evidence="8 9" key="1">
    <citation type="submission" date="2024-02" db="EMBL/GenBank/DDBJ databases">
        <authorList>
            <person name="Chen Y."/>
            <person name="Shah S."/>
            <person name="Dougan E. K."/>
            <person name="Thang M."/>
            <person name="Chan C."/>
        </authorList>
    </citation>
    <scope>NUCLEOTIDE SEQUENCE [LARGE SCALE GENOMIC DNA]</scope>
</reference>
<evidence type="ECO:0000256" key="3">
    <source>
        <dbReference type="ARBA" id="ARBA00022989"/>
    </source>
</evidence>
<dbReference type="InterPro" id="IPR013783">
    <property type="entry name" value="Ig-like_fold"/>
</dbReference>
<sequence length="2724" mass="304225">MSFVPFVASSYVRSNKRHQVMFPFRVLSPPPIGHSTPRARYARRMSEIDGTMVAILDGDFQVNLTMEPLEAAVAMQSSPSVCRVSSTGPSGRAYTFNLTWVSLTIARCGPLTANHPFPSLHRLKLEVSPNGAQWFLAPRALTLFEQPQFYSMSPLLAARVSPRWITIRGIGFPRGIGLKIQVEIAPGFVRQALRVNSTALRFRSPQSSLALNATIAVTFGGAPAKDTGFILSLVESPSVSSVSPPAISVGEPQSIDSRRPINIYGQNFRATDECIFQSASMALPQRVPLSSFISSTHVQCRAPGAALSDALIPEEEPEEADSCEIYASLQSQINTLRDQVNAMKVGLLTQRDSDRPGCFGGCEEMNLSFFNGTLLPWFSEVEGDPNQTAVNVTDWNDNDSNGTELEADTSQAFILPPPSAEQVALEAQTELLIFQAGVEYLKCVAQQAKPVVSQARALGGFLLAKVWTPDLLDQQPSALGEAESFPVRLLPRLGISFVLPDSGPVTGGTLIAVAGNGFTQQGQLSCAFDENLYMPARFFNETLIYCTTPAYHPAGVAKLNVASWAHELSVTHVDFTFYPEWTFSLQEEAACFAGARGDRVVLHASEADFMQWRYSVYKAQCLFTTVGPPMRVFDAEATIYAWNSTMRVMCPCPALSLGESLISESLNVSISLDGKATIIDVLGPLVQILKSPEVHHTAPQVWTLGRDLDLVIQGAHFPLEVEMACLLFDQSVRGYAFESFHMRQDSMWRGLIEDSCPEVPVAEYTHQWQDVRESYCAFAGANASRDGPLVLTPVEYVSSTELRCHIPAPPMTMRGHLMTNRSVKAYLVAKKSTGYLTQVSELPDLFLLPKPQIQAVEPEVAAVVEENDTSQVEPLLIHVKGREFFLKHTGLSDQRRCRLQWDFAGLEDRFFTLLVLSETEAMIYSEGPSLVPPFQRVTLKLNTTAESLSHYQAIPEPARTREAVKLAWRSFEDHQRLVRLRDAFRGLAVEDESRVSGERQHRGWSGHLVIFYQMMRMPSKCKDPKLAPLALGAGVNYLPTYLGVASTAGPAEKPSESTGNEDAEIEMRMASGWLSKEEGHRLKTLLKMGEVPERTADKAKETEFWTHSTTVMLKNILLHKEFPTAFTKFLSAIGVKYIRQKIKDGDGWLPDGGIYTVLDFIFTVCFVVELFVRALPEGWRWWCKASNIFDVIIVLATNVIPVWILLPLGIDNAVMRPFAVLRLFRAVKLGRLIRKYRRLKILWNLFQGMIGSGRILAYTLLMLGTTLFIFAVFVVVLITKNPATKDHPMVIARFQTVPEAFFTLFQIITLDSWMTELARPLGDASPLAAMIIVSAVLLVEMCLLNLVAATILNAAFERQAADYEMVAREKKDRCLRGVPAGHPKSGLETPAEGFMWVASHDSPDFDLGKEVFSGLSRGVMLDSNHGAILGDSGWTTVKLMKVEEVPGFIEEREKLVRSRLELRGQSVHIGGGGGKRNEAEEAEEASEDVRTLSVFYDDQGERYRSWREATKDTREYSYSDWPLEGPQSVVHLMKYMLKNGGSPKQWLLVWARHKGVHDNDRVMHEMRALLECFEQAGCYDQLNLGSLACFETLGRRIQSIVDAYNSGSASSPDWGAAKIMSGYQGPEDLVSPTLRSWAAKKGKEEVELAAARTKMREFKKLQAPVEEAAAAAVAEGSLPAGGGAVMALNWLAGYDFLHGTDGEPDPLQVEVLQRIRELSKDAGNIGTLGYVPTPEAALRELLKGKSEYNQPKIPVALAPYSLERISLPASLHDLPEAKDLLPKDARRYLLGEELMLREGEVFESPRPYWDPVLANNKRCYREFIQRLDDIGLLQYTQKPKNEVGVFFVHKSDKKKIRLIVDARSANALFRDPPGVELCSSEGFSRIECEVSSDAKPGSPEFLEELRTMELHVGLSDVKDCFHRLKQPRWLSEYFCLKPIRAHWVGLAGKYLEGVKLGSNDLIYPMPGSLCMGFSWSLYFCQQINEHQCTLTRSLGDSTLITDKGKPVVFKSSKCLKEAESTTRHYVYVDNLGVLSPHKAVVATALQELDEHFGGRGLLLHPGEVHSSETRALGTILDGNNLCSKITPERFHRVRQSIRGLLNKKRVTGQMLEVVVGHATFCALNNRMLLSVFHSSYKFIKAHYFENSMIWDSVRAELTAFAGLMIFLRSDWWRPWNPLVCSSDASNTGYGVCTSFWSLEDVARVGRQKERSRFRRCEGHSARESSLTSAGFVKDEVTGCWKTGELSSEDYLNLSGWQIDQNFEEVPARLLRKDRWQPKLWGRWRFNEGILTLEAARVEARLNPGKLTVNSCKDKKVPVLKPAETEEFLTTKGSLGAVPTLENPGDEPVAVRDSGSVSSSSDSSSDFELVQKRRKNLHSRARHRRRKYVDFLIAGRGKSELTLLERKAIGAASEKMYQKEMQAFLDYAQCRGLDVSKAETVDKLMVQYMNLCYLGGHQAFVGDRLIASWLHHHPQYSKAGVKRIPRALRCLKGWRRLCPGRSRVPYPLAIWCGVACLMMEAGFPKMAVFVMLALSPCSRPSELLRLRRFSLIPPATGVTGSWSLLLSPEELQQASKTGDYDVSVLLDSPYTNCWVTNVLKSLKKGASSARLWDFDYSQYLAVFKRCAKKMDIPLEPYHSRHSGPSIDRSRKYRSQLEVQKRGQWKSNKSVVRYEKAARLARTWEQIPTKTKEYSQACEAAFDDIMTGRKKCPSSNRLGETRKAAM</sequence>
<comment type="caution">
    <text evidence="8">The sequence shown here is derived from an EMBL/GenBank/DDBJ whole genome shotgun (WGS) entry which is preliminary data.</text>
</comment>
<evidence type="ECO:0000256" key="2">
    <source>
        <dbReference type="ARBA" id="ARBA00022692"/>
    </source>
</evidence>
<dbReference type="Gene3D" id="2.60.40.10">
    <property type="entry name" value="Immunoglobulins"/>
    <property type="match status" value="1"/>
</dbReference>
<name>A0ABP0RLH2_9DINO</name>
<evidence type="ECO:0000256" key="5">
    <source>
        <dbReference type="SAM" id="MobiDB-lite"/>
    </source>
</evidence>
<keyword evidence="3 6" id="KW-1133">Transmembrane helix</keyword>
<dbReference type="Pfam" id="PF01833">
    <property type="entry name" value="TIG"/>
    <property type="match status" value="1"/>
</dbReference>
<feature type="domain" description="IPT/TIG" evidence="7">
    <location>
        <begin position="146"/>
        <end position="234"/>
    </location>
</feature>
<accession>A0ABP0RLH2</accession>
<feature type="transmembrane region" description="Helical" evidence="6">
    <location>
        <begin position="1328"/>
        <end position="1356"/>
    </location>
</feature>
<dbReference type="InterPro" id="IPR027359">
    <property type="entry name" value="Volt_channel_dom_sf"/>
</dbReference>
<keyword evidence="2 6" id="KW-0812">Transmembrane</keyword>
<feature type="domain" description="IPT/TIG" evidence="7">
    <location>
        <begin position="492"/>
        <end position="578"/>
    </location>
</feature>
<dbReference type="EMBL" id="CAXAMN010026239">
    <property type="protein sequence ID" value="CAK9101462.1"/>
    <property type="molecule type" value="Genomic_DNA"/>
</dbReference>
<evidence type="ECO:0000256" key="6">
    <source>
        <dbReference type="SAM" id="Phobius"/>
    </source>
</evidence>
<feature type="region of interest" description="Disordered" evidence="5">
    <location>
        <begin position="2334"/>
        <end position="2368"/>
    </location>
</feature>
<dbReference type="InterPro" id="IPR014756">
    <property type="entry name" value="Ig_E-set"/>
</dbReference>
<dbReference type="CDD" id="cd00102">
    <property type="entry name" value="IPT"/>
    <property type="match status" value="1"/>
</dbReference>
<feature type="transmembrane region" description="Helical" evidence="6">
    <location>
        <begin position="1153"/>
        <end position="1175"/>
    </location>
</feature>
<dbReference type="Gene3D" id="1.10.287.70">
    <property type="match status" value="1"/>
</dbReference>
<dbReference type="CDD" id="cd00603">
    <property type="entry name" value="IPT_PCSR"/>
    <property type="match status" value="1"/>
</dbReference>
<dbReference type="SUPFAM" id="SSF81324">
    <property type="entry name" value="Voltage-gated potassium channels"/>
    <property type="match status" value="1"/>
</dbReference>
<feature type="compositionally biased region" description="Low complexity" evidence="5">
    <location>
        <begin position="2352"/>
        <end position="2365"/>
    </location>
</feature>
<keyword evidence="4 6" id="KW-0472">Membrane</keyword>
<evidence type="ECO:0000259" key="7">
    <source>
        <dbReference type="SMART" id="SM00429"/>
    </source>
</evidence>